<feature type="region of interest" description="Disordered" evidence="1">
    <location>
        <begin position="68"/>
        <end position="111"/>
    </location>
</feature>
<proteinExistence type="predicted"/>
<dbReference type="EMBL" id="KN817532">
    <property type="protein sequence ID" value="KJA25374.1"/>
    <property type="molecule type" value="Genomic_DNA"/>
</dbReference>
<dbReference type="AlphaFoldDB" id="A0A0D2P377"/>
<feature type="compositionally biased region" description="Basic and acidic residues" evidence="1">
    <location>
        <begin position="198"/>
        <end position="211"/>
    </location>
</feature>
<sequence>MANRQRMVWTHRCVALSSAPWLTARTTASATFRGALCVENERTTLRPSFNVRVRCLCAGIWDGRRGRRRRGAVKHGGDDVPRRSYRRTGCGEGSAHVEQTAGSVDSPRRPEFCAHRPGAECDIHRRRRAVLAKPSEVSKARRGEGRARRAQLDGAVSASGRASAMASGTARCDDDLGKVSGRRRAGVPDLAGQRQRRREALLEGEEERRGGNGEYEVGGGLYLYGAGH</sequence>
<evidence type="ECO:0000313" key="2">
    <source>
        <dbReference type="EMBL" id="KJA25374.1"/>
    </source>
</evidence>
<dbReference type="Proteomes" id="UP000054270">
    <property type="component" value="Unassembled WGS sequence"/>
</dbReference>
<name>A0A0D2P377_HYPSF</name>
<organism evidence="2 3">
    <name type="scientific">Hypholoma sublateritium (strain FD-334 SS-4)</name>
    <dbReference type="NCBI Taxonomy" id="945553"/>
    <lineage>
        <taxon>Eukaryota</taxon>
        <taxon>Fungi</taxon>
        <taxon>Dikarya</taxon>
        <taxon>Basidiomycota</taxon>
        <taxon>Agaricomycotina</taxon>
        <taxon>Agaricomycetes</taxon>
        <taxon>Agaricomycetidae</taxon>
        <taxon>Agaricales</taxon>
        <taxon>Agaricineae</taxon>
        <taxon>Strophariaceae</taxon>
        <taxon>Hypholoma</taxon>
    </lineage>
</organism>
<feature type="compositionally biased region" description="Low complexity" evidence="1">
    <location>
        <begin position="154"/>
        <end position="170"/>
    </location>
</feature>
<accession>A0A0D2P377</accession>
<evidence type="ECO:0000256" key="1">
    <source>
        <dbReference type="SAM" id="MobiDB-lite"/>
    </source>
</evidence>
<gene>
    <name evidence="2" type="ORF">HYPSUDRAFT_425969</name>
</gene>
<keyword evidence="3" id="KW-1185">Reference proteome</keyword>
<reference evidence="3" key="1">
    <citation type="submission" date="2014-04" db="EMBL/GenBank/DDBJ databases">
        <title>Evolutionary Origins and Diversification of the Mycorrhizal Mutualists.</title>
        <authorList>
            <consortium name="DOE Joint Genome Institute"/>
            <consortium name="Mycorrhizal Genomics Consortium"/>
            <person name="Kohler A."/>
            <person name="Kuo A."/>
            <person name="Nagy L.G."/>
            <person name="Floudas D."/>
            <person name="Copeland A."/>
            <person name="Barry K.W."/>
            <person name="Cichocki N."/>
            <person name="Veneault-Fourrey C."/>
            <person name="LaButti K."/>
            <person name="Lindquist E.A."/>
            <person name="Lipzen A."/>
            <person name="Lundell T."/>
            <person name="Morin E."/>
            <person name="Murat C."/>
            <person name="Riley R."/>
            <person name="Ohm R."/>
            <person name="Sun H."/>
            <person name="Tunlid A."/>
            <person name="Henrissat B."/>
            <person name="Grigoriev I.V."/>
            <person name="Hibbett D.S."/>
            <person name="Martin F."/>
        </authorList>
    </citation>
    <scope>NUCLEOTIDE SEQUENCE [LARGE SCALE GENOMIC DNA]</scope>
    <source>
        <strain evidence="3">FD-334 SS-4</strain>
    </source>
</reference>
<protein>
    <submittedName>
        <fullName evidence="2">Uncharacterized protein</fullName>
    </submittedName>
</protein>
<evidence type="ECO:0000313" key="3">
    <source>
        <dbReference type="Proteomes" id="UP000054270"/>
    </source>
</evidence>
<feature type="compositionally biased region" description="Basic and acidic residues" evidence="1">
    <location>
        <begin position="136"/>
        <end position="151"/>
    </location>
</feature>
<feature type="region of interest" description="Disordered" evidence="1">
    <location>
        <begin position="132"/>
        <end position="218"/>
    </location>
</feature>